<keyword evidence="1" id="KW-1133">Transmembrane helix</keyword>
<accession>A0A556AJH0</accession>
<feature type="transmembrane region" description="Helical" evidence="1">
    <location>
        <begin position="134"/>
        <end position="157"/>
    </location>
</feature>
<dbReference type="AlphaFoldDB" id="A0A556AJH0"/>
<evidence type="ECO:0000313" key="3">
    <source>
        <dbReference type="Proteomes" id="UP000318405"/>
    </source>
</evidence>
<gene>
    <name evidence="2" type="ORF">FOZ76_16600</name>
</gene>
<sequence>MNTVVAQSQTPRMSWGAIFAGVSLSLVVYLLLGVLGTAVTVTLANPLAPGSGAGTGPYTGLWVVASTAAAVACGSYFAGRFANNYGALHGLLSWALTTLLTVYIFTSSAGGIFGMAASAAAEGLLLAPESLSWAAWWTLTALLVGAVIATTCGHLGYRGQLLVYRDADGRTEVIRA</sequence>
<evidence type="ECO:0000256" key="1">
    <source>
        <dbReference type="SAM" id="Phobius"/>
    </source>
</evidence>
<organism evidence="2 3">
    <name type="scientific">Verticiella sediminum</name>
    <dbReference type="NCBI Taxonomy" id="1247510"/>
    <lineage>
        <taxon>Bacteria</taxon>
        <taxon>Pseudomonadati</taxon>
        <taxon>Pseudomonadota</taxon>
        <taxon>Betaproteobacteria</taxon>
        <taxon>Burkholderiales</taxon>
        <taxon>Alcaligenaceae</taxon>
        <taxon>Verticiella</taxon>
    </lineage>
</organism>
<feature type="transmembrane region" description="Helical" evidence="1">
    <location>
        <begin position="91"/>
        <end position="114"/>
    </location>
</feature>
<dbReference type="RefSeq" id="WP_143949371.1">
    <property type="nucleotide sequence ID" value="NZ_BAABMB010000001.1"/>
</dbReference>
<reference evidence="2 3" key="1">
    <citation type="submission" date="2019-07" db="EMBL/GenBank/DDBJ databases">
        <title>Qingshengfaniella alkalisoli gen. nov., sp. nov., isolated from saline soil.</title>
        <authorList>
            <person name="Xu L."/>
            <person name="Huang X.-X."/>
            <person name="Sun J.-Q."/>
        </authorList>
    </citation>
    <scope>NUCLEOTIDE SEQUENCE [LARGE SCALE GENOMIC DNA]</scope>
    <source>
        <strain evidence="2 3">DSM 27279</strain>
    </source>
</reference>
<keyword evidence="3" id="KW-1185">Reference proteome</keyword>
<comment type="caution">
    <text evidence="2">The sequence shown here is derived from an EMBL/GenBank/DDBJ whole genome shotgun (WGS) entry which is preliminary data.</text>
</comment>
<keyword evidence="1" id="KW-0472">Membrane</keyword>
<evidence type="ECO:0000313" key="2">
    <source>
        <dbReference type="EMBL" id="TSH93005.1"/>
    </source>
</evidence>
<keyword evidence="1" id="KW-0812">Transmembrane</keyword>
<dbReference type="OrthoDB" id="2154696at2"/>
<feature type="transmembrane region" description="Helical" evidence="1">
    <location>
        <begin position="59"/>
        <end position="79"/>
    </location>
</feature>
<dbReference type="EMBL" id="VLTJ01000029">
    <property type="protein sequence ID" value="TSH93005.1"/>
    <property type="molecule type" value="Genomic_DNA"/>
</dbReference>
<feature type="transmembrane region" description="Helical" evidence="1">
    <location>
        <begin position="17"/>
        <end position="39"/>
    </location>
</feature>
<dbReference type="Proteomes" id="UP000318405">
    <property type="component" value="Unassembled WGS sequence"/>
</dbReference>
<proteinExistence type="predicted"/>
<protein>
    <submittedName>
        <fullName evidence="2">Uncharacterized protein</fullName>
    </submittedName>
</protein>
<name>A0A556AJH0_9BURK</name>